<reference evidence="3" key="1">
    <citation type="journal article" date="2020" name="Stud. Mycol.">
        <title>101 Dothideomycetes genomes: a test case for predicting lifestyles and emergence of pathogens.</title>
        <authorList>
            <person name="Haridas S."/>
            <person name="Albert R."/>
            <person name="Binder M."/>
            <person name="Bloem J."/>
            <person name="Labutti K."/>
            <person name="Salamov A."/>
            <person name="Andreopoulos B."/>
            <person name="Baker S."/>
            <person name="Barry K."/>
            <person name="Bills G."/>
            <person name="Bluhm B."/>
            <person name="Cannon C."/>
            <person name="Castanera R."/>
            <person name="Culley D."/>
            <person name="Daum C."/>
            <person name="Ezra D."/>
            <person name="Gonzalez J."/>
            <person name="Henrissat B."/>
            <person name="Kuo A."/>
            <person name="Liang C."/>
            <person name="Lipzen A."/>
            <person name="Lutzoni F."/>
            <person name="Magnuson J."/>
            <person name="Mondo S."/>
            <person name="Nolan M."/>
            <person name="Ohm R."/>
            <person name="Pangilinan J."/>
            <person name="Park H.-J."/>
            <person name="Ramirez L."/>
            <person name="Alfaro M."/>
            <person name="Sun H."/>
            <person name="Tritt A."/>
            <person name="Yoshinaga Y."/>
            <person name="Zwiers L.-H."/>
            <person name="Turgeon B."/>
            <person name="Goodwin S."/>
            <person name="Spatafora J."/>
            <person name="Crous P."/>
            <person name="Grigoriev I."/>
        </authorList>
    </citation>
    <scope>NUCLEOTIDE SEQUENCE</scope>
    <source>
        <strain evidence="3">ATCC 16933</strain>
    </source>
</reference>
<dbReference type="InterPro" id="IPR001347">
    <property type="entry name" value="SIS_dom"/>
</dbReference>
<dbReference type="OrthoDB" id="1872003at2759"/>
<dbReference type="AlphaFoldDB" id="A0A6A6NQN7"/>
<organism evidence="3 4">
    <name type="scientific">Lineolata rhizophorae</name>
    <dbReference type="NCBI Taxonomy" id="578093"/>
    <lineage>
        <taxon>Eukaryota</taxon>
        <taxon>Fungi</taxon>
        <taxon>Dikarya</taxon>
        <taxon>Ascomycota</taxon>
        <taxon>Pezizomycotina</taxon>
        <taxon>Dothideomycetes</taxon>
        <taxon>Dothideomycetes incertae sedis</taxon>
        <taxon>Lineolatales</taxon>
        <taxon>Lineolataceae</taxon>
        <taxon>Lineolata</taxon>
    </lineage>
</organism>
<protein>
    <recommendedName>
        <fullName evidence="2">SIS domain-containing protein</fullName>
    </recommendedName>
</protein>
<dbReference type="SUPFAM" id="SSF53697">
    <property type="entry name" value="SIS domain"/>
    <property type="match status" value="1"/>
</dbReference>
<dbReference type="Proteomes" id="UP000799766">
    <property type="component" value="Unassembled WGS sequence"/>
</dbReference>
<feature type="region of interest" description="Disordered" evidence="1">
    <location>
        <begin position="1"/>
        <end position="79"/>
    </location>
</feature>
<dbReference type="GO" id="GO:1901135">
    <property type="term" value="P:carbohydrate derivative metabolic process"/>
    <property type="evidence" value="ECO:0007669"/>
    <property type="project" value="InterPro"/>
</dbReference>
<dbReference type="PANTHER" id="PTHR38418">
    <property type="entry name" value="SUGAR ISOMERASE, KPSF/GUTQ (AFU_ORTHOLOGUE AFUA_6G08860)"/>
    <property type="match status" value="1"/>
</dbReference>
<feature type="domain" description="SIS" evidence="2">
    <location>
        <begin position="120"/>
        <end position="280"/>
    </location>
</feature>
<name>A0A6A6NQN7_9PEZI</name>
<gene>
    <name evidence="3" type="ORF">BDY21DRAFT_355231</name>
</gene>
<proteinExistence type="predicted"/>
<dbReference type="PANTHER" id="PTHR38418:SF2">
    <property type="entry name" value="SUGAR ISOMERASE, KPSF_GUTQ (AFU_ORTHOLOGUE AFUA_6G08860)"/>
    <property type="match status" value="1"/>
</dbReference>
<evidence type="ECO:0000313" key="4">
    <source>
        <dbReference type="Proteomes" id="UP000799766"/>
    </source>
</evidence>
<keyword evidence="4" id="KW-1185">Reference proteome</keyword>
<evidence type="ECO:0000256" key="1">
    <source>
        <dbReference type="SAM" id="MobiDB-lite"/>
    </source>
</evidence>
<dbReference type="InterPro" id="IPR046348">
    <property type="entry name" value="SIS_dom_sf"/>
</dbReference>
<evidence type="ECO:0000259" key="2">
    <source>
        <dbReference type="PROSITE" id="PS51464"/>
    </source>
</evidence>
<dbReference type="GO" id="GO:0097367">
    <property type="term" value="F:carbohydrate derivative binding"/>
    <property type="evidence" value="ECO:0007669"/>
    <property type="project" value="InterPro"/>
</dbReference>
<dbReference type="EMBL" id="MU001695">
    <property type="protein sequence ID" value="KAF2453837.1"/>
    <property type="molecule type" value="Genomic_DNA"/>
</dbReference>
<dbReference type="PROSITE" id="PS51464">
    <property type="entry name" value="SIS"/>
    <property type="match status" value="1"/>
</dbReference>
<dbReference type="Gene3D" id="3.40.50.10490">
    <property type="entry name" value="Glucose-6-phosphate isomerase like protein, domain 1"/>
    <property type="match status" value="1"/>
</dbReference>
<dbReference type="Pfam" id="PF01380">
    <property type="entry name" value="SIS"/>
    <property type="match status" value="1"/>
</dbReference>
<feature type="compositionally biased region" description="Basic and acidic residues" evidence="1">
    <location>
        <begin position="36"/>
        <end position="45"/>
    </location>
</feature>
<feature type="compositionally biased region" description="Low complexity" evidence="1">
    <location>
        <begin position="52"/>
        <end position="68"/>
    </location>
</feature>
<evidence type="ECO:0000313" key="3">
    <source>
        <dbReference type="EMBL" id="KAF2453837.1"/>
    </source>
</evidence>
<accession>A0A6A6NQN7</accession>
<sequence length="308" mass="30812">MDPSSKKRALSPEGDAAPPTALPPRPSTTSLPPSPHDTKRLRTETTARITASTSPSTLLLTPPSLPTDAGDDTPPDPSTRTALRVLVAEAAALAAVSRLYATSPGARSALARAVEAVAATQGRVDGGCGGRGGGRLVVCGVGKSGLVGRKTAATMRSLGVGCGFVHAGEAAHGDLGDVRENDVLLFISFSGRTPELLSLIPHLPASVPVLALTAHTEPSACPLLVAATAAAPARTTILLPAPILEPEEVAFGVAAPTCSTTVAMAVGDALALAVAERVYEGKEGAVAEAFRRNHPGGAIGSVSGGGGR</sequence>